<evidence type="ECO:0000313" key="2">
    <source>
        <dbReference type="EMBL" id="EMF43250.1"/>
    </source>
</evidence>
<keyword evidence="1" id="KW-0472">Membrane</keyword>
<organism evidence="2 3">
    <name type="scientific">Leptospira interrogans serovar Lora str. TE 1992</name>
    <dbReference type="NCBI Taxonomy" id="1193028"/>
    <lineage>
        <taxon>Bacteria</taxon>
        <taxon>Pseudomonadati</taxon>
        <taxon>Spirochaetota</taxon>
        <taxon>Spirochaetia</taxon>
        <taxon>Leptospirales</taxon>
        <taxon>Leptospiraceae</taxon>
        <taxon>Leptospira</taxon>
    </lineage>
</organism>
<proteinExistence type="predicted"/>
<evidence type="ECO:0000313" key="3">
    <source>
        <dbReference type="Proteomes" id="UP000011754"/>
    </source>
</evidence>
<name>M3E8R2_LEPIR</name>
<dbReference type="AlphaFoldDB" id="M3E8R2"/>
<accession>M3E8R2</accession>
<dbReference type="EMBL" id="AKWW02000030">
    <property type="protein sequence ID" value="EMF43250.1"/>
    <property type="molecule type" value="Genomic_DNA"/>
</dbReference>
<keyword evidence="1" id="KW-0812">Transmembrane</keyword>
<comment type="caution">
    <text evidence="2">The sequence shown here is derived from an EMBL/GenBank/DDBJ whole genome shotgun (WGS) entry which is preliminary data.</text>
</comment>
<feature type="transmembrane region" description="Helical" evidence="1">
    <location>
        <begin position="165"/>
        <end position="184"/>
    </location>
</feature>
<protein>
    <submittedName>
        <fullName evidence="2">Uncharacterized protein</fullName>
    </submittedName>
</protein>
<evidence type="ECO:0000256" key="1">
    <source>
        <dbReference type="SAM" id="Phobius"/>
    </source>
</evidence>
<keyword evidence="1" id="KW-1133">Transmembrane helix</keyword>
<reference evidence="2 3" key="1">
    <citation type="submission" date="2013-01" db="EMBL/GenBank/DDBJ databases">
        <authorList>
            <person name="Harkins D.M."/>
            <person name="Durkin A.S."/>
            <person name="Brinkac L.M."/>
            <person name="Haft D.H."/>
            <person name="Selengut J.D."/>
            <person name="Sanka R."/>
            <person name="DePew J."/>
            <person name="Purushe J."/>
            <person name="Hartskeerl R.A."/>
            <person name="Ahmed A."/>
            <person name="van der Linden H."/>
            <person name="Goris M.G.A."/>
            <person name="Vinetz J.M."/>
            <person name="Sutton G.G."/>
            <person name="Nierman W.C."/>
            <person name="Fouts D.E."/>
        </authorList>
    </citation>
    <scope>NUCLEOTIDE SEQUENCE [LARGE SCALE GENOMIC DNA]</scope>
    <source>
        <strain evidence="2 3">TE 1992</strain>
    </source>
</reference>
<dbReference type="Proteomes" id="UP000011754">
    <property type="component" value="Unassembled WGS sequence"/>
</dbReference>
<gene>
    <name evidence="2" type="ORF">LEP1GSC067_4175</name>
</gene>
<sequence length="189" mass="21512">MQPEKNEIVYSSQDTGVLGNYQISANTLKIKPLVSGEAKNGLNIQNVIVSHEATFQVKRNLKEFSTMVTERRFYPQISHLSGDFETHIPTSEPAISSTPKEDLYIQLGAIEHSDLSDENPDLPILFMNYLFTNENQPVRKLENFNRFPRQLVANLEVWVNPLVKFIWVGSLLFFFSGLLILLPIGESRS</sequence>